<dbReference type="InParanoid" id="A0A2H3D036"/>
<dbReference type="Proteomes" id="UP000217790">
    <property type="component" value="Unassembled WGS sequence"/>
</dbReference>
<feature type="domain" description="Peptidase M24" evidence="1">
    <location>
        <begin position="726"/>
        <end position="786"/>
    </location>
</feature>
<dbReference type="EMBL" id="KZ293678">
    <property type="protein sequence ID" value="PBK87440.1"/>
    <property type="molecule type" value="Genomic_DNA"/>
</dbReference>
<dbReference type="AlphaFoldDB" id="A0A2H3D036"/>
<reference evidence="3" key="1">
    <citation type="journal article" date="2017" name="Nat. Ecol. Evol.">
        <title>Genome expansion and lineage-specific genetic innovations in the forest pathogenic fungi Armillaria.</title>
        <authorList>
            <person name="Sipos G."/>
            <person name="Prasanna A.N."/>
            <person name="Walter M.C."/>
            <person name="O'Connor E."/>
            <person name="Balint B."/>
            <person name="Krizsan K."/>
            <person name="Kiss B."/>
            <person name="Hess J."/>
            <person name="Varga T."/>
            <person name="Slot J."/>
            <person name="Riley R."/>
            <person name="Boka B."/>
            <person name="Rigling D."/>
            <person name="Barry K."/>
            <person name="Lee J."/>
            <person name="Mihaltcheva S."/>
            <person name="LaButti K."/>
            <person name="Lipzen A."/>
            <person name="Waldron R."/>
            <person name="Moloney N.M."/>
            <person name="Sperisen C."/>
            <person name="Kredics L."/>
            <person name="Vagvoelgyi C."/>
            <person name="Patrignani A."/>
            <person name="Fitzpatrick D."/>
            <person name="Nagy I."/>
            <person name="Doyle S."/>
            <person name="Anderson J.B."/>
            <person name="Grigoriev I.V."/>
            <person name="Gueldener U."/>
            <person name="Muensterkoetter M."/>
            <person name="Nagy L.G."/>
        </authorList>
    </citation>
    <scope>NUCLEOTIDE SEQUENCE [LARGE SCALE GENOMIC DNA]</scope>
    <source>
        <strain evidence="3">Ar21-2</strain>
    </source>
</reference>
<dbReference type="SUPFAM" id="SSF55920">
    <property type="entry name" value="Creatinase/aminopeptidase"/>
    <property type="match status" value="1"/>
</dbReference>
<dbReference type="STRING" id="47427.A0A2H3D036"/>
<evidence type="ECO:0000259" key="1">
    <source>
        <dbReference type="Pfam" id="PF00557"/>
    </source>
</evidence>
<accession>A0A2H3D036</accession>
<proteinExistence type="predicted"/>
<dbReference type="GO" id="GO:0007166">
    <property type="term" value="P:cell surface receptor signaling pathway"/>
    <property type="evidence" value="ECO:0007669"/>
    <property type="project" value="InterPro"/>
</dbReference>
<protein>
    <recommendedName>
        <fullName evidence="1">Peptidase M24 domain-containing protein</fullName>
    </recommendedName>
</protein>
<dbReference type="InterPro" id="IPR036005">
    <property type="entry name" value="Creatinase/aminopeptidase-like"/>
</dbReference>
<dbReference type="InterPro" id="IPR036537">
    <property type="entry name" value="Adaptor_Cbl_N_dom_sf"/>
</dbReference>
<dbReference type="Gene3D" id="3.40.350.10">
    <property type="entry name" value="Creatinase/prolidase N-terminal domain"/>
    <property type="match status" value="1"/>
</dbReference>
<sequence>MKKFFTLVKKNGVETAMVSLESVKAAARVISVPALGPAAEILYSVLEKVYQSQQNAGTVHEIADLCLRAHATLAQHLQNMEITPALSDGIQQFEADLRNAQETVDNYENKTWINRLVYSKSNTDDLQRLEKRVNSTLSLFQIKNLLSLNEIGAKIHASIQRVEQTTVGMNATLQRIEQTIVGLMNCSEPAPRSEGASVHIISRSEFTPCKVITDGPEYSLQIADMRGKAVTIRVITGCKAKSTWDKAVKLDKKVVHPNLPHLIGISSPDSERPFLVYDLDIKDPIESVILSSMSQGVDEIADMCSRMASVERPVICSAFLRLSQQIPGISSALNNLSEQVRLFDLDAKDFDILWDARGRVVLAIHQEAASSSTASVAPDDHTSRLSCVMDDICFKIFRSVHCVTYVDEADRECTATITQSDDTSLSFISSSSQKPSNTTAQREFAWLIPETRYIRQKSLFDASRRRADVLFWYAYSSTHIWLTPTDVCRVLAGSIAHRATVLTPKFERTRARLLSIPSDVEWVGWAEDEGPYKQLPDIEGTVFVDGSIRHFIVDGLGTAFPKATVVASPTEIRQLRERKSKEELELLKCANEATLLAIRLTHKQLHVGIRESDARQLVARALADAGLRDGDCLPYLGKMPPFLMEAAPTVALAPVTLPCSTALPLCTVIGATSPAHSPFPPPPFPTPISKSGTLSTRHSISRFRPPMQVWSRQARRRSPEAFLGLAGYAKYFTHRLGHGICLEVHEDPYLNGGSETILQIGHTFSDEPGMYIEGKVGMRLEDCFYIAQNGSAVYLTAGVGGPAESPWKPQKLR</sequence>
<dbReference type="PANTHER" id="PTHR46112:SF2">
    <property type="entry name" value="XAA-PRO AMINOPEPTIDASE P-RELATED"/>
    <property type="match status" value="1"/>
</dbReference>
<dbReference type="CDD" id="cd21037">
    <property type="entry name" value="MLKL_NTD"/>
    <property type="match status" value="1"/>
</dbReference>
<organism evidence="2 3">
    <name type="scientific">Armillaria gallica</name>
    <name type="common">Bulbous honey fungus</name>
    <name type="synonym">Armillaria bulbosa</name>
    <dbReference type="NCBI Taxonomy" id="47427"/>
    <lineage>
        <taxon>Eukaryota</taxon>
        <taxon>Fungi</taxon>
        <taxon>Dikarya</taxon>
        <taxon>Basidiomycota</taxon>
        <taxon>Agaricomycotina</taxon>
        <taxon>Agaricomycetes</taxon>
        <taxon>Agaricomycetidae</taxon>
        <taxon>Agaricales</taxon>
        <taxon>Marasmiineae</taxon>
        <taxon>Physalacriaceae</taxon>
        <taxon>Armillaria</taxon>
    </lineage>
</organism>
<evidence type="ECO:0000313" key="2">
    <source>
        <dbReference type="EMBL" id="PBK87440.1"/>
    </source>
</evidence>
<keyword evidence="3" id="KW-1185">Reference proteome</keyword>
<dbReference type="InterPro" id="IPR000994">
    <property type="entry name" value="Pept_M24"/>
</dbReference>
<dbReference type="Gene3D" id="3.90.230.10">
    <property type="entry name" value="Creatinase/methionine aminopeptidase superfamily"/>
    <property type="match status" value="2"/>
</dbReference>
<dbReference type="PANTHER" id="PTHR46112">
    <property type="entry name" value="AMINOPEPTIDASE"/>
    <property type="match status" value="1"/>
</dbReference>
<dbReference type="Pfam" id="PF00557">
    <property type="entry name" value="Peptidase_M24"/>
    <property type="match status" value="1"/>
</dbReference>
<evidence type="ECO:0000313" key="3">
    <source>
        <dbReference type="Proteomes" id="UP000217790"/>
    </source>
</evidence>
<dbReference type="InterPro" id="IPR050659">
    <property type="entry name" value="Peptidase_M24B"/>
</dbReference>
<name>A0A2H3D036_ARMGA</name>
<gene>
    <name evidence="2" type="ORF">ARMGADRAFT_1085465</name>
</gene>
<dbReference type="InterPro" id="IPR059179">
    <property type="entry name" value="MLKL-like_MCAfunc"/>
</dbReference>
<dbReference type="Gene3D" id="1.20.930.20">
    <property type="entry name" value="Adaptor protein Cbl, N-terminal domain"/>
    <property type="match status" value="1"/>
</dbReference>
<dbReference type="OrthoDB" id="9995434at2759"/>
<dbReference type="InterPro" id="IPR029149">
    <property type="entry name" value="Creatin/AminoP/Spt16_N"/>
</dbReference>